<evidence type="ECO:0000313" key="5">
    <source>
        <dbReference type="EMBL" id="EJZ81698.1"/>
    </source>
</evidence>
<keyword evidence="2 4" id="KW-0378">Hydrolase</keyword>
<dbReference type="Pfam" id="PF02113">
    <property type="entry name" value="Peptidase_S13"/>
    <property type="match status" value="2"/>
</dbReference>
<sequence>MASMSKKTWWILVGALLTAVALAVAGVVGYGVVQQRAAITHAPPLELPEPTPPLTPVSSFEPLDDDEAESLRAALADAADAEELGDVGVEVLDGATGQPVFEKQGDKPLRPASTTKVLTAAAAVTVLGHDDRIETTVVRGEEPGEFVLKAAGDVWLTDARLEDLAAQLKGLGEDVKTIGVDTSIWSGERFLDGWLEEDIDAGFIAPIEPAMLNGGRLDGSEEGDVPRAHEPAEEVADALAEKTGAESAGTVSAPAGAEAVASTLSPLLVDRLRVMMHQSDNVMAEAISREVALARGENADVAGATRATLEALGELGLDVESVDLHDNSGLSVDNRIPAEVLAELFRVAIDNDSLRPLLSSLPVGAASGTLAPRFSQEPGGGWVRAKTGSLDETNALAGVVPSEGGHIFAFAVIANDCEVWPARDAIDRIAGILREA</sequence>
<comment type="caution">
    <text evidence="4">The sequence shown here is derived from an EMBL/GenBank/DDBJ whole genome shotgun (WGS) entry which is preliminary data.</text>
</comment>
<protein>
    <submittedName>
        <fullName evidence="4 5">D-alanyl-D-alanine carboxypeptidase</fullName>
        <ecNumber evidence="4">3.4.16.4</ecNumber>
    </submittedName>
</protein>
<dbReference type="MEROPS" id="S13.004"/>
<feature type="compositionally biased region" description="Pro residues" evidence="3">
    <location>
        <begin position="45"/>
        <end position="55"/>
    </location>
</feature>
<evidence type="ECO:0000313" key="7">
    <source>
        <dbReference type="Proteomes" id="UP000011016"/>
    </source>
</evidence>
<dbReference type="GO" id="GO:0009002">
    <property type="term" value="F:serine-type D-Ala-D-Ala carboxypeptidase activity"/>
    <property type="evidence" value="ECO:0007669"/>
    <property type="project" value="UniProtKB-EC"/>
</dbReference>
<dbReference type="Proteomes" id="UP000011016">
    <property type="component" value="Unassembled WGS sequence"/>
</dbReference>
<dbReference type="EMBL" id="AHAE01000066">
    <property type="protein sequence ID" value="EJZ81698.1"/>
    <property type="molecule type" value="Genomic_DNA"/>
</dbReference>
<dbReference type="Proteomes" id="UP000006078">
    <property type="component" value="Unassembled WGS sequence"/>
</dbReference>
<evidence type="ECO:0000256" key="3">
    <source>
        <dbReference type="SAM" id="MobiDB-lite"/>
    </source>
</evidence>
<dbReference type="PANTHER" id="PTHR30023:SF0">
    <property type="entry name" value="PENICILLIN-SENSITIVE CARBOXYPEPTIDASE A"/>
    <property type="match status" value="1"/>
</dbReference>
<keyword evidence="6" id="KW-1185">Reference proteome</keyword>
<dbReference type="SUPFAM" id="SSF56601">
    <property type="entry name" value="beta-lactamase/transpeptidase-like"/>
    <property type="match status" value="1"/>
</dbReference>
<gene>
    <name evidence="4" type="primary">dac</name>
    <name evidence="4" type="ORF">BN46_1096</name>
    <name evidence="5" type="ORF">HMPREF9719_01350</name>
</gene>
<comment type="similarity">
    <text evidence="1">Belongs to the peptidase S13 family.</text>
</comment>
<dbReference type="PATRIC" id="fig|883169.3.peg.1299"/>
<dbReference type="EMBL" id="CAJZ01000155">
    <property type="protein sequence ID" value="CCI83822.1"/>
    <property type="molecule type" value="Genomic_DNA"/>
</dbReference>
<dbReference type="InterPro" id="IPR012338">
    <property type="entry name" value="Beta-lactam/transpept-like"/>
</dbReference>
<evidence type="ECO:0000313" key="4">
    <source>
        <dbReference type="EMBL" id="CCI83822.1"/>
    </source>
</evidence>
<dbReference type="OrthoDB" id="56883at2"/>
<dbReference type="eggNOG" id="COG2027">
    <property type="taxonomic scope" value="Bacteria"/>
</dbReference>
<accession>I7L9I1</accession>
<dbReference type="HOGENOM" id="CLU_017692_0_0_11"/>
<name>I7L9I1_9CORY</name>
<dbReference type="Gene3D" id="3.40.710.10">
    <property type="entry name" value="DD-peptidase/beta-lactamase superfamily"/>
    <property type="match status" value="2"/>
</dbReference>
<evidence type="ECO:0000256" key="1">
    <source>
        <dbReference type="ARBA" id="ARBA00006096"/>
    </source>
</evidence>
<feature type="region of interest" description="Disordered" evidence="3">
    <location>
        <begin position="43"/>
        <end position="62"/>
    </location>
</feature>
<dbReference type="STRING" id="29321.AAV33_04640"/>
<evidence type="ECO:0000313" key="6">
    <source>
        <dbReference type="Proteomes" id="UP000006078"/>
    </source>
</evidence>
<dbReference type="InterPro" id="IPR000667">
    <property type="entry name" value="Peptidase_S13"/>
</dbReference>
<dbReference type="EC" id="3.4.16.4" evidence="4"/>
<dbReference type="GO" id="GO:0006508">
    <property type="term" value="P:proteolysis"/>
    <property type="evidence" value="ECO:0007669"/>
    <property type="project" value="InterPro"/>
</dbReference>
<organism evidence="4 7">
    <name type="scientific">Corynebacterium otitidis ATCC 51513</name>
    <dbReference type="NCBI Taxonomy" id="883169"/>
    <lineage>
        <taxon>Bacteria</taxon>
        <taxon>Bacillati</taxon>
        <taxon>Actinomycetota</taxon>
        <taxon>Actinomycetes</taxon>
        <taxon>Mycobacteriales</taxon>
        <taxon>Corynebacteriaceae</taxon>
        <taxon>Corynebacterium</taxon>
    </lineage>
</organism>
<dbReference type="PRINTS" id="PR00922">
    <property type="entry name" value="DADACBPTASE3"/>
</dbReference>
<keyword evidence="4" id="KW-0645">Protease</keyword>
<reference evidence="4 7" key="1">
    <citation type="journal article" date="2012" name="J. Bacteriol.">
        <title>Draft Genome Sequence of Turicella otitidis ATCC 51513, Isolated from Middle Ear Fluid from a Child with Otitis Media.</title>
        <authorList>
            <person name="Brinkrolf K."/>
            <person name="Schneider J."/>
            <person name="Knecht M."/>
            <person name="Ruckert C."/>
            <person name="Tauch A."/>
        </authorList>
    </citation>
    <scope>NUCLEOTIDE SEQUENCE [LARGE SCALE GENOMIC DNA]</scope>
    <source>
        <strain evidence="4 7">ATCC 51513</strain>
    </source>
</reference>
<dbReference type="GO" id="GO:0000270">
    <property type="term" value="P:peptidoglycan metabolic process"/>
    <property type="evidence" value="ECO:0007669"/>
    <property type="project" value="TreeGrafter"/>
</dbReference>
<keyword evidence="4" id="KW-0121">Carboxypeptidase</keyword>
<dbReference type="NCBIfam" id="TIGR00666">
    <property type="entry name" value="PBP4"/>
    <property type="match status" value="1"/>
</dbReference>
<proteinExistence type="inferred from homology"/>
<dbReference type="PANTHER" id="PTHR30023">
    <property type="entry name" value="D-ALANYL-D-ALANINE CARBOXYPEPTIDASE"/>
    <property type="match status" value="1"/>
</dbReference>
<evidence type="ECO:0000256" key="2">
    <source>
        <dbReference type="ARBA" id="ARBA00022801"/>
    </source>
</evidence>
<dbReference type="AlphaFoldDB" id="I7L9I1"/>
<reference evidence="5 6" key="2">
    <citation type="submission" date="2012-08" db="EMBL/GenBank/DDBJ databases">
        <title>The Genome Sequence of Turicella otitidis ATCC 51513.</title>
        <authorList>
            <consortium name="The Broad Institute Genome Sequencing Platform"/>
            <person name="Earl A."/>
            <person name="Ward D."/>
            <person name="Feldgarden M."/>
            <person name="Gevers D."/>
            <person name="Huys G."/>
            <person name="Walker B."/>
            <person name="Young S.K."/>
            <person name="Zeng Q."/>
            <person name="Gargeya S."/>
            <person name="Fitzgerald M."/>
            <person name="Haas B."/>
            <person name="Abouelleil A."/>
            <person name="Alvarado L."/>
            <person name="Arachchi H.M."/>
            <person name="Berlin A.M."/>
            <person name="Chapman S.B."/>
            <person name="Goldberg J."/>
            <person name="Griggs A."/>
            <person name="Gujja S."/>
            <person name="Hansen M."/>
            <person name="Howarth C."/>
            <person name="Imamovic A."/>
            <person name="Larimer J."/>
            <person name="McCowen C."/>
            <person name="Montmayeur A."/>
            <person name="Murphy C."/>
            <person name="Neiman D."/>
            <person name="Pearson M."/>
            <person name="Priest M."/>
            <person name="Roberts A."/>
            <person name="Saif S."/>
            <person name="Shea T."/>
            <person name="Sisk P."/>
            <person name="Sykes S."/>
            <person name="Wortman J."/>
            <person name="Nusbaum C."/>
            <person name="Birren B."/>
        </authorList>
    </citation>
    <scope>NUCLEOTIDE SEQUENCE [LARGE SCALE GENOMIC DNA]</scope>
    <source>
        <strain evidence="5 6">ATCC 51513</strain>
    </source>
</reference>